<dbReference type="InterPro" id="IPR013087">
    <property type="entry name" value="Znf_C2H2_type"/>
</dbReference>
<evidence type="ECO:0000256" key="2">
    <source>
        <dbReference type="ARBA" id="ARBA00022723"/>
    </source>
</evidence>
<dbReference type="EMBL" id="CAKMRJ010005745">
    <property type="protein sequence ID" value="CAH1452069.1"/>
    <property type="molecule type" value="Genomic_DNA"/>
</dbReference>
<dbReference type="GO" id="GO:0005634">
    <property type="term" value="C:nucleus"/>
    <property type="evidence" value="ECO:0007669"/>
    <property type="project" value="UniProtKB-SubCell"/>
</dbReference>
<keyword evidence="6" id="KW-0805">Transcription regulation</keyword>
<keyword evidence="8" id="KW-0539">Nucleus</keyword>
<keyword evidence="5" id="KW-0862">Zinc</keyword>
<dbReference type="Proteomes" id="UP001157418">
    <property type="component" value="Unassembled WGS sequence"/>
</dbReference>
<evidence type="ECO:0000256" key="1">
    <source>
        <dbReference type="ARBA" id="ARBA00004123"/>
    </source>
</evidence>
<evidence type="ECO:0000259" key="11">
    <source>
        <dbReference type="PROSITE" id="PS50157"/>
    </source>
</evidence>
<dbReference type="GO" id="GO:0008270">
    <property type="term" value="F:zinc ion binding"/>
    <property type="evidence" value="ECO:0007669"/>
    <property type="project" value="UniProtKB-KW"/>
</dbReference>
<evidence type="ECO:0000313" key="13">
    <source>
        <dbReference type="Proteomes" id="UP001157418"/>
    </source>
</evidence>
<comment type="caution">
    <text evidence="12">The sequence shown here is derived from an EMBL/GenBank/DDBJ whole genome shotgun (WGS) entry which is preliminary data.</text>
</comment>
<keyword evidence="13" id="KW-1185">Reference proteome</keyword>
<organism evidence="12 13">
    <name type="scientific">Lactuca virosa</name>
    <dbReference type="NCBI Taxonomy" id="75947"/>
    <lineage>
        <taxon>Eukaryota</taxon>
        <taxon>Viridiplantae</taxon>
        <taxon>Streptophyta</taxon>
        <taxon>Embryophyta</taxon>
        <taxon>Tracheophyta</taxon>
        <taxon>Spermatophyta</taxon>
        <taxon>Magnoliopsida</taxon>
        <taxon>eudicotyledons</taxon>
        <taxon>Gunneridae</taxon>
        <taxon>Pentapetalae</taxon>
        <taxon>asterids</taxon>
        <taxon>campanulids</taxon>
        <taxon>Asterales</taxon>
        <taxon>Asteraceae</taxon>
        <taxon>Cichorioideae</taxon>
        <taxon>Cichorieae</taxon>
        <taxon>Lactucinae</taxon>
        <taxon>Lactuca</taxon>
    </lineage>
</organism>
<gene>
    <name evidence="12" type="ORF">LVIROSA_LOCUS37393</name>
</gene>
<dbReference type="Pfam" id="PF13912">
    <property type="entry name" value="zf-C2H2_6"/>
    <property type="match status" value="2"/>
</dbReference>
<evidence type="ECO:0000256" key="3">
    <source>
        <dbReference type="ARBA" id="ARBA00022737"/>
    </source>
</evidence>
<dbReference type="SMART" id="SM00355">
    <property type="entry name" value="ZnF_C2H2"/>
    <property type="match status" value="2"/>
</dbReference>
<proteinExistence type="predicted"/>
<protein>
    <recommendedName>
        <fullName evidence="11">C2H2-type domain-containing protein</fullName>
    </recommendedName>
</protein>
<comment type="subcellular location">
    <subcellularLocation>
        <location evidence="1">Nucleus</location>
    </subcellularLocation>
</comment>
<evidence type="ECO:0000256" key="4">
    <source>
        <dbReference type="ARBA" id="ARBA00022771"/>
    </source>
</evidence>
<feature type="domain" description="C2H2-type" evidence="11">
    <location>
        <begin position="196"/>
        <end position="223"/>
    </location>
</feature>
<keyword evidence="4 9" id="KW-0863">Zinc-finger</keyword>
<name>A0AAU9PPA4_9ASTR</name>
<evidence type="ECO:0000256" key="5">
    <source>
        <dbReference type="ARBA" id="ARBA00022833"/>
    </source>
</evidence>
<evidence type="ECO:0000256" key="6">
    <source>
        <dbReference type="ARBA" id="ARBA00023015"/>
    </source>
</evidence>
<feature type="domain" description="C2H2-type" evidence="11">
    <location>
        <begin position="134"/>
        <end position="161"/>
    </location>
</feature>
<keyword evidence="2" id="KW-0479">Metal-binding</keyword>
<keyword evidence="3" id="KW-0677">Repeat</keyword>
<dbReference type="SUPFAM" id="SSF57667">
    <property type="entry name" value="beta-beta-alpha zinc fingers"/>
    <property type="match status" value="1"/>
</dbReference>
<evidence type="ECO:0000313" key="12">
    <source>
        <dbReference type="EMBL" id="CAH1452069.1"/>
    </source>
</evidence>
<accession>A0AAU9PPA4</accession>
<evidence type="ECO:0000256" key="10">
    <source>
        <dbReference type="SAM" id="MobiDB-lite"/>
    </source>
</evidence>
<feature type="region of interest" description="Disordered" evidence="10">
    <location>
        <begin position="154"/>
        <end position="177"/>
    </location>
</feature>
<dbReference type="PANTHER" id="PTHR26374:SF378">
    <property type="entry name" value="C2H2-TYPE ZINC FINGER FAMILY PROTEIN"/>
    <property type="match status" value="1"/>
</dbReference>
<dbReference type="PROSITE" id="PS50157">
    <property type="entry name" value="ZINC_FINGER_C2H2_2"/>
    <property type="match status" value="2"/>
</dbReference>
<dbReference type="InterPro" id="IPR036236">
    <property type="entry name" value="Znf_C2H2_sf"/>
</dbReference>
<dbReference type="AlphaFoldDB" id="A0AAU9PPA4"/>
<dbReference type="Gene3D" id="3.30.160.60">
    <property type="entry name" value="Classic Zinc Finger"/>
    <property type="match status" value="1"/>
</dbReference>
<feature type="compositionally biased region" description="Polar residues" evidence="10">
    <location>
        <begin position="167"/>
        <end position="177"/>
    </location>
</feature>
<dbReference type="PANTHER" id="PTHR26374">
    <property type="entry name" value="ZINC FINGER PROTEIN ZAT5"/>
    <property type="match status" value="1"/>
</dbReference>
<sequence>MAYSTTPIPSVKEGSDMAAHQDDDIMIMEEMKSHIKGKRTKRRRPASSALTLSIACTTSSSSTTTTSTATGAPANPRFFHMPTTTSIDFTNILHDNHDNDEDVANCLILLAHGHNLPAAPSPVNAVVSPPLFVYECKTCNRSFTSFQALGGHRASHNKPHKDVHCQPSKNRTSLSISPTKNVICSPSGLTKGPKVHECSICGSDFTSGQALGGHMRRHRSMSMATTTYSTSNGCHESKKHKTLLSLDLNLPAPVEDDHKETKFGFSSNNQIIVFSAPSLVDCHF</sequence>
<reference evidence="12 13" key="1">
    <citation type="submission" date="2022-01" db="EMBL/GenBank/DDBJ databases">
        <authorList>
            <person name="Xiong W."/>
            <person name="Schranz E."/>
        </authorList>
    </citation>
    <scope>NUCLEOTIDE SEQUENCE [LARGE SCALE GENOMIC DNA]</scope>
</reference>
<dbReference type="PROSITE" id="PS00028">
    <property type="entry name" value="ZINC_FINGER_C2H2_1"/>
    <property type="match status" value="2"/>
</dbReference>
<evidence type="ECO:0000256" key="8">
    <source>
        <dbReference type="ARBA" id="ARBA00023242"/>
    </source>
</evidence>
<evidence type="ECO:0000256" key="7">
    <source>
        <dbReference type="ARBA" id="ARBA00023163"/>
    </source>
</evidence>
<keyword evidence="7" id="KW-0804">Transcription</keyword>
<evidence type="ECO:0000256" key="9">
    <source>
        <dbReference type="PROSITE-ProRule" id="PRU00042"/>
    </source>
</evidence>